<dbReference type="PANTHER" id="PTHR47128">
    <property type="match status" value="1"/>
</dbReference>
<dbReference type="Pfam" id="PF05368">
    <property type="entry name" value="NmrA"/>
    <property type="match status" value="1"/>
</dbReference>
<reference evidence="4 5" key="1">
    <citation type="submission" date="2019-01" db="EMBL/GenBank/DDBJ databases">
        <title>Ktedonosporobacter rubrisoli SCAWS-G2.</title>
        <authorList>
            <person name="Huang Y."/>
            <person name="Yan B."/>
        </authorList>
    </citation>
    <scope>NUCLEOTIDE SEQUENCE [LARGE SCALE GENOMIC DNA]</scope>
    <source>
        <strain evidence="4 5">SCAWS-G2</strain>
    </source>
</reference>
<name>A0A4P6JM24_KTERU</name>
<keyword evidence="5" id="KW-1185">Reference proteome</keyword>
<dbReference type="PANTHER" id="PTHR47128:SF2">
    <property type="entry name" value="PROTEIN HIGH CHLOROPHYLL FLUORESCENCE PHENOTYPE 244, CHLOROPLASTIC"/>
    <property type="match status" value="1"/>
</dbReference>
<dbReference type="InterPro" id="IPR036291">
    <property type="entry name" value="NAD(P)-bd_dom_sf"/>
</dbReference>
<evidence type="ECO:0000313" key="5">
    <source>
        <dbReference type="Proteomes" id="UP000290365"/>
    </source>
</evidence>
<feature type="domain" description="NmrA-like" evidence="3">
    <location>
        <begin position="3"/>
        <end position="216"/>
    </location>
</feature>
<dbReference type="GO" id="GO:0009523">
    <property type="term" value="C:photosystem II"/>
    <property type="evidence" value="ECO:0007669"/>
    <property type="project" value="UniProtKB-KW"/>
</dbReference>
<dbReference type="OrthoDB" id="152510at2"/>
<evidence type="ECO:0000256" key="1">
    <source>
        <dbReference type="ARBA" id="ARBA00022531"/>
    </source>
</evidence>
<dbReference type="KEGG" id="kbs:EPA93_08745"/>
<sequence length="257" mass="28688">MLTILVTGATGALGREVVQQLLQQQHQVRIYTHKSPPTAAENIEVYQGDLRTGEGLIEATRGVDSIIHCATFFDEGYVTDRQGTRHLIEAALKNGSPHLIYISIVGVDRSSFSYFQMKREVEKMIESSGLPWSILRTTQFHNFVLNIITSLEDKQSSTLTLPDGVRFQSIDGSEVAQALARLASQQAAGYLPEMGGPQILTLAEMAQSYQRVYAKQNNIRLEPLQGEMYEAFRSGVNLVPERAVGQITWETFLRQRA</sequence>
<evidence type="ECO:0000313" key="4">
    <source>
        <dbReference type="EMBL" id="QBD76090.1"/>
    </source>
</evidence>
<dbReference type="EMBL" id="CP035758">
    <property type="protein sequence ID" value="QBD76090.1"/>
    <property type="molecule type" value="Genomic_DNA"/>
</dbReference>
<evidence type="ECO:0000256" key="2">
    <source>
        <dbReference type="ARBA" id="ARBA00023276"/>
    </source>
</evidence>
<dbReference type="SUPFAM" id="SSF51735">
    <property type="entry name" value="NAD(P)-binding Rossmann-fold domains"/>
    <property type="match status" value="1"/>
</dbReference>
<gene>
    <name evidence="4" type="ORF">EPA93_08745</name>
</gene>
<keyword evidence="2" id="KW-0604">Photosystem II</keyword>
<dbReference type="GO" id="GO:0015979">
    <property type="term" value="P:photosynthesis"/>
    <property type="evidence" value="ECO:0007669"/>
    <property type="project" value="UniProtKB-KW"/>
</dbReference>
<organism evidence="4 5">
    <name type="scientific">Ktedonosporobacter rubrisoli</name>
    <dbReference type="NCBI Taxonomy" id="2509675"/>
    <lineage>
        <taxon>Bacteria</taxon>
        <taxon>Bacillati</taxon>
        <taxon>Chloroflexota</taxon>
        <taxon>Ktedonobacteria</taxon>
        <taxon>Ktedonobacterales</taxon>
        <taxon>Ktedonosporobacteraceae</taxon>
        <taxon>Ktedonosporobacter</taxon>
    </lineage>
</organism>
<dbReference type="InterPro" id="IPR008030">
    <property type="entry name" value="NmrA-like"/>
</dbReference>
<evidence type="ECO:0000259" key="3">
    <source>
        <dbReference type="Pfam" id="PF05368"/>
    </source>
</evidence>
<dbReference type="InterPro" id="IPR044256">
    <property type="entry name" value="HCF244-like"/>
</dbReference>
<keyword evidence="1" id="KW-0602">Photosynthesis</keyword>
<dbReference type="Gene3D" id="3.40.50.720">
    <property type="entry name" value="NAD(P)-binding Rossmann-like Domain"/>
    <property type="match status" value="1"/>
</dbReference>
<dbReference type="RefSeq" id="WP_129886685.1">
    <property type="nucleotide sequence ID" value="NZ_CP035758.1"/>
</dbReference>
<protein>
    <submittedName>
        <fullName evidence="4">NAD-dependent epimerase/dehydratase family protein</fullName>
    </submittedName>
</protein>
<dbReference type="Proteomes" id="UP000290365">
    <property type="component" value="Chromosome"/>
</dbReference>
<proteinExistence type="predicted"/>
<accession>A0A4P6JM24</accession>
<dbReference type="AlphaFoldDB" id="A0A4P6JM24"/>